<dbReference type="Gene3D" id="1.10.630.10">
    <property type="entry name" value="Cytochrome P450"/>
    <property type="match status" value="1"/>
</dbReference>
<organism evidence="6 7">
    <name type="scientific">Phycomyces blakesleeanus (strain ATCC 8743b / DSM 1359 / FGSC 10004 / NBRC 33097 / NRRL 1555)</name>
    <dbReference type="NCBI Taxonomy" id="763407"/>
    <lineage>
        <taxon>Eukaryota</taxon>
        <taxon>Fungi</taxon>
        <taxon>Fungi incertae sedis</taxon>
        <taxon>Mucoromycota</taxon>
        <taxon>Mucoromycotina</taxon>
        <taxon>Mucoromycetes</taxon>
        <taxon>Mucorales</taxon>
        <taxon>Phycomycetaceae</taxon>
        <taxon>Phycomyces</taxon>
    </lineage>
</organism>
<sequence>MSSTLIQSLYNEENLLHITGFVAVGVAAKLVHTILVWANQGKGEDPWNREGFKKIPVPSGKYPYFGHVISMGKVPAFQVEKWHQESGPIIHITLGIQHWVIISDPFIAHELFSRNGIRASGRQRHFFTHEIYTDGGNRGILFNDTGKKWKNARGMALSILSPKFVNRFTAVIEDMADDTLRTLKETSDKEGAVWPMPLLKLGTFSAITRSLFGKTAESLGEETFRTIAFLGEEVIRLAGPENDIDSFFPKFSWLTKLSSEKKAMENVVTKRDIIYRKLIKDAVEGDVDCLAKNAYALKDEYNLSDMDLIIIMSDLFAAGGDPIALSIAWLYAILPHYPEIQKKMCDEIDQFIVKYGRIPSFSDREELPYVIAVMMENIRYRSITNFGIPHYATADIEFLEYFIPKGTVIMNSMHAMHMNPTVYEDAQKFMPERFLGCLKSWTTLSNGNIKDREMYAFGWGRRTCPGSHFAEVEIFNMSVRTLARYTVEPALNTDGTPYYYDLDVVSTGLNLPPKEFRVRFVTRVDAPMIIPS</sequence>
<dbReference type="STRING" id="763407.A0A163DWG4"/>
<dbReference type="Pfam" id="PF00067">
    <property type="entry name" value="p450"/>
    <property type="match status" value="1"/>
</dbReference>
<dbReference type="GeneID" id="28992316"/>
<evidence type="ECO:0000256" key="4">
    <source>
        <dbReference type="PIRSR" id="PIRSR602401-1"/>
    </source>
</evidence>
<dbReference type="GO" id="GO:0016705">
    <property type="term" value="F:oxidoreductase activity, acting on paired donors, with incorporation or reduction of molecular oxygen"/>
    <property type="evidence" value="ECO:0007669"/>
    <property type="project" value="InterPro"/>
</dbReference>
<dbReference type="Proteomes" id="UP000077315">
    <property type="component" value="Unassembled WGS sequence"/>
</dbReference>
<dbReference type="GO" id="GO:0020037">
    <property type="term" value="F:heme binding"/>
    <property type="evidence" value="ECO:0007669"/>
    <property type="project" value="InterPro"/>
</dbReference>
<dbReference type="GO" id="GO:0004497">
    <property type="term" value="F:monooxygenase activity"/>
    <property type="evidence" value="ECO:0007669"/>
    <property type="project" value="UniProtKB-KW"/>
</dbReference>
<dbReference type="RefSeq" id="XP_018291870.1">
    <property type="nucleotide sequence ID" value="XM_018431410.1"/>
</dbReference>
<keyword evidence="7" id="KW-1185">Reference proteome</keyword>
<dbReference type="EMBL" id="KV440980">
    <property type="protein sequence ID" value="OAD73830.1"/>
    <property type="molecule type" value="Genomic_DNA"/>
</dbReference>
<protein>
    <submittedName>
        <fullName evidence="6">CYP5206 protein</fullName>
    </submittedName>
</protein>
<dbReference type="PROSITE" id="PS00086">
    <property type="entry name" value="CYTOCHROME_P450"/>
    <property type="match status" value="1"/>
</dbReference>
<dbReference type="InterPro" id="IPR036396">
    <property type="entry name" value="Cyt_P450_sf"/>
</dbReference>
<dbReference type="PANTHER" id="PTHR46300">
    <property type="entry name" value="P450, PUTATIVE (EUROFUNG)-RELATED-RELATED"/>
    <property type="match status" value="1"/>
</dbReference>
<dbReference type="AlphaFoldDB" id="A0A163DWG4"/>
<name>A0A163DWG4_PHYB8</name>
<evidence type="ECO:0000313" key="6">
    <source>
        <dbReference type="EMBL" id="OAD73830.1"/>
    </source>
</evidence>
<dbReference type="VEuPathDB" id="FungiDB:PHYBLDRAFT_145299"/>
<dbReference type="InParanoid" id="A0A163DWG4"/>
<accession>A0A163DWG4</accession>
<dbReference type="InterPro" id="IPR017972">
    <property type="entry name" value="Cyt_P450_CS"/>
</dbReference>
<comment type="cofactor">
    <cofactor evidence="4">
        <name>heme</name>
        <dbReference type="ChEBI" id="CHEBI:30413"/>
    </cofactor>
</comment>
<dbReference type="InterPro" id="IPR050364">
    <property type="entry name" value="Cytochrome_P450_fung"/>
</dbReference>
<keyword evidence="4 5" id="KW-0349">Heme</keyword>
<comment type="similarity">
    <text evidence="5">Belongs to the cytochrome P450 family.</text>
</comment>
<evidence type="ECO:0000256" key="5">
    <source>
        <dbReference type="RuleBase" id="RU000461"/>
    </source>
</evidence>
<dbReference type="PANTHER" id="PTHR46300:SF11">
    <property type="entry name" value="OXIDOREDUCTASE, PUTATIVE-RELATED"/>
    <property type="match status" value="1"/>
</dbReference>
<evidence type="ECO:0000256" key="1">
    <source>
        <dbReference type="ARBA" id="ARBA00022723"/>
    </source>
</evidence>
<keyword evidence="5" id="KW-0503">Monooxygenase</keyword>
<gene>
    <name evidence="6" type="ORF">PHYBLDRAFT_145299</name>
</gene>
<evidence type="ECO:0000313" key="7">
    <source>
        <dbReference type="Proteomes" id="UP000077315"/>
    </source>
</evidence>
<keyword evidence="2 5" id="KW-0560">Oxidoreductase</keyword>
<dbReference type="PRINTS" id="PR00463">
    <property type="entry name" value="EP450I"/>
</dbReference>
<evidence type="ECO:0000256" key="3">
    <source>
        <dbReference type="ARBA" id="ARBA00023004"/>
    </source>
</evidence>
<dbReference type="GO" id="GO:0005506">
    <property type="term" value="F:iron ion binding"/>
    <property type="evidence" value="ECO:0007669"/>
    <property type="project" value="InterPro"/>
</dbReference>
<dbReference type="InterPro" id="IPR001128">
    <property type="entry name" value="Cyt_P450"/>
</dbReference>
<proteinExistence type="inferred from homology"/>
<feature type="binding site" description="axial binding residue" evidence="4">
    <location>
        <position position="464"/>
    </location>
    <ligand>
        <name>heme</name>
        <dbReference type="ChEBI" id="CHEBI:30413"/>
    </ligand>
    <ligandPart>
        <name>Fe</name>
        <dbReference type="ChEBI" id="CHEBI:18248"/>
    </ligandPart>
</feature>
<reference evidence="7" key="1">
    <citation type="submission" date="2015-06" db="EMBL/GenBank/DDBJ databases">
        <title>Expansion of signal transduction pathways in fungi by whole-genome duplication.</title>
        <authorList>
            <consortium name="DOE Joint Genome Institute"/>
            <person name="Corrochano L.M."/>
            <person name="Kuo A."/>
            <person name="Marcet-Houben M."/>
            <person name="Polaino S."/>
            <person name="Salamov A."/>
            <person name="Villalobos J.M."/>
            <person name="Alvarez M.I."/>
            <person name="Avalos J."/>
            <person name="Benito E.P."/>
            <person name="Benoit I."/>
            <person name="Burger G."/>
            <person name="Camino L.P."/>
            <person name="Canovas D."/>
            <person name="Cerda-Olmedo E."/>
            <person name="Cheng J.-F."/>
            <person name="Dominguez A."/>
            <person name="Elias M."/>
            <person name="Eslava A.P."/>
            <person name="Glaser F."/>
            <person name="Grimwood J."/>
            <person name="Gutierrez G."/>
            <person name="Heitman J."/>
            <person name="Henrissat B."/>
            <person name="Iturriaga E.A."/>
            <person name="Lang B.F."/>
            <person name="Lavin J.L."/>
            <person name="Lee S."/>
            <person name="Li W."/>
            <person name="Lindquist E."/>
            <person name="Lopez-Garcia S."/>
            <person name="Luque E.M."/>
            <person name="Marcos A.T."/>
            <person name="Martin J."/>
            <person name="McCluskey K."/>
            <person name="Medina H.R."/>
            <person name="Miralles-Duran A."/>
            <person name="Miyazaki A."/>
            <person name="Munoz-Torres E."/>
            <person name="Oguiza J.A."/>
            <person name="Ohm R."/>
            <person name="Olmedo M."/>
            <person name="Orejas M."/>
            <person name="Ortiz-Castellanos L."/>
            <person name="Pisabarro A.G."/>
            <person name="Rodriguez-Romero J."/>
            <person name="Ruiz-Herrera J."/>
            <person name="Ruiz-Vazquez R."/>
            <person name="Sanz C."/>
            <person name="Schackwitz W."/>
            <person name="Schmutz J."/>
            <person name="Shahriari M."/>
            <person name="Shelest E."/>
            <person name="Silva-Franco F."/>
            <person name="Soanes D."/>
            <person name="Syed K."/>
            <person name="Tagua V.G."/>
            <person name="Talbot N.J."/>
            <person name="Thon M."/>
            <person name="De vries R.P."/>
            <person name="Wiebenga A."/>
            <person name="Yadav J.S."/>
            <person name="Braun E.L."/>
            <person name="Baker S."/>
            <person name="Garre V."/>
            <person name="Horwitz B."/>
            <person name="Torres-Martinez S."/>
            <person name="Idnurm A."/>
            <person name="Herrera-Estrella A."/>
            <person name="Gabaldon T."/>
            <person name="Grigoriev I.V."/>
        </authorList>
    </citation>
    <scope>NUCLEOTIDE SEQUENCE [LARGE SCALE GENOMIC DNA]</scope>
    <source>
        <strain evidence="7">NRRL 1555(-)</strain>
    </source>
</reference>
<dbReference type="SUPFAM" id="SSF48264">
    <property type="entry name" value="Cytochrome P450"/>
    <property type="match status" value="1"/>
</dbReference>
<keyword evidence="3 4" id="KW-0408">Iron</keyword>
<evidence type="ECO:0000256" key="2">
    <source>
        <dbReference type="ARBA" id="ARBA00023002"/>
    </source>
</evidence>
<dbReference type="OrthoDB" id="1103324at2759"/>
<dbReference type="InterPro" id="IPR002401">
    <property type="entry name" value="Cyt_P450_E_grp-I"/>
</dbReference>
<keyword evidence="1 4" id="KW-0479">Metal-binding</keyword>